<accession>A0A1V9XZY5</accession>
<keyword evidence="7" id="KW-0238">DNA-binding</keyword>
<dbReference type="STRING" id="418985.A0A1V9XZY5"/>
<evidence type="ECO:0000256" key="3">
    <source>
        <dbReference type="ARBA" id="ARBA00022491"/>
    </source>
</evidence>
<feature type="region of interest" description="Disordered" evidence="10">
    <location>
        <begin position="432"/>
        <end position="550"/>
    </location>
</feature>
<evidence type="ECO:0000256" key="5">
    <source>
        <dbReference type="ARBA" id="ARBA00022853"/>
    </source>
</evidence>
<dbReference type="EMBL" id="MNPL01001653">
    <property type="protein sequence ID" value="OQR78928.1"/>
    <property type="molecule type" value="Genomic_DNA"/>
</dbReference>
<feature type="compositionally biased region" description="Basic and acidic residues" evidence="10">
    <location>
        <begin position="523"/>
        <end position="550"/>
    </location>
</feature>
<proteinExistence type="predicted"/>
<comment type="caution">
    <text evidence="11">The sequence shown here is derived from an EMBL/GenBank/DDBJ whole genome shotgun (WGS) entry which is preliminary data.</text>
</comment>
<keyword evidence="8" id="KW-0804">Transcription</keyword>
<dbReference type="FunCoup" id="A0A1V9XZY5">
    <property type="interactions" value="1457"/>
</dbReference>
<dbReference type="GO" id="GO:0006325">
    <property type="term" value="P:chromatin organization"/>
    <property type="evidence" value="ECO:0007669"/>
    <property type="project" value="UniProtKB-KW"/>
</dbReference>
<feature type="region of interest" description="Disordered" evidence="10">
    <location>
        <begin position="590"/>
        <end position="610"/>
    </location>
</feature>
<keyword evidence="6" id="KW-0805">Transcription regulation</keyword>
<keyword evidence="3" id="KW-0678">Repressor</keyword>
<dbReference type="GO" id="GO:0003682">
    <property type="term" value="F:chromatin binding"/>
    <property type="evidence" value="ECO:0007669"/>
    <property type="project" value="TreeGrafter"/>
</dbReference>
<keyword evidence="5" id="KW-0156">Chromatin regulator</keyword>
<dbReference type="PANTHER" id="PTHR12693:SF3">
    <property type="entry name" value="MENIN"/>
    <property type="match status" value="1"/>
</dbReference>
<dbReference type="InterPro" id="IPR011990">
    <property type="entry name" value="TPR-like_helical_dom_sf"/>
</dbReference>
<dbReference type="OrthoDB" id="5962932at2759"/>
<keyword evidence="4" id="KW-0597">Phosphoprotein</keyword>
<dbReference type="GO" id="GO:0035097">
    <property type="term" value="C:histone methyltransferase complex"/>
    <property type="evidence" value="ECO:0007669"/>
    <property type="project" value="TreeGrafter"/>
</dbReference>
<evidence type="ECO:0000313" key="12">
    <source>
        <dbReference type="Proteomes" id="UP000192247"/>
    </source>
</evidence>
<evidence type="ECO:0000256" key="9">
    <source>
        <dbReference type="ARBA" id="ARBA00023242"/>
    </source>
</evidence>
<evidence type="ECO:0000256" key="7">
    <source>
        <dbReference type="ARBA" id="ARBA00023125"/>
    </source>
</evidence>
<dbReference type="PANTHER" id="PTHR12693">
    <property type="entry name" value="MENIN"/>
    <property type="match status" value="1"/>
</dbReference>
<gene>
    <name evidence="11" type="ORF">BIW11_06081</name>
</gene>
<evidence type="ECO:0000256" key="2">
    <source>
        <dbReference type="ARBA" id="ARBA00021162"/>
    </source>
</evidence>
<organism evidence="11 12">
    <name type="scientific">Tropilaelaps mercedesae</name>
    <dbReference type="NCBI Taxonomy" id="418985"/>
    <lineage>
        <taxon>Eukaryota</taxon>
        <taxon>Metazoa</taxon>
        <taxon>Ecdysozoa</taxon>
        <taxon>Arthropoda</taxon>
        <taxon>Chelicerata</taxon>
        <taxon>Arachnida</taxon>
        <taxon>Acari</taxon>
        <taxon>Parasitiformes</taxon>
        <taxon>Mesostigmata</taxon>
        <taxon>Gamasina</taxon>
        <taxon>Dermanyssoidea</taxon>
        <taxon>Laelapidae</taxon>
        <taxon>Tropilaelaps</taxon>
    </lineage>
</organism>
<sequence>MAIPAKLKKLFPLRSVDDLVNIFRCMMDGPSPPDLTLTSIILGYLENVLCAKPPSENPASDNESQSSAQEDFPIVNLEEVSALYSQFSTMIRGSVDLSVQETGPQRRLTRPLVKKISDVIWDTLHRSYGQDRPHLQSIFSYLTANKLDCFGLAYTTVAACQVLNVSDVRLCLSEDHAWIMYVDAVTGREETAEVTWHGKIEDRRGQPISLGERSWLYLNGHAIECTRFTEIAAAILAMNPYASSTADSDLLIQMQKKLLWLMYDGGHLRGYPMALGILGELESMQDTPETEHTALELFQEAVEIGRTVYANHHVYPYTYLGSFMFRCQRFADALHCYASAAQVIRNFNYGREDEEIYKEFMEVNNEIIPQLVKYDGIVEDATCFAQLLRLWDGLCGWEEGSSTPVLHIGWAKPFVSVLNKFPAQTRKAVHIVSLGDPSDSSRNNNNEIKAENDLQPSPSSGGEDRSETPTRRGSQSRKSRGLPSHQHQQHDRIAEESTSGQPVPGPADRDTKEGEASQDMNDNDLKKEFRREESPGFSKVSDEERAFREEQEKKLDTVVFSSQKMIGLRHLLLADKLNISAIQLQLTAQSHLAGKHKLDDDSRRKRARRD</sequence>
<evidence type="ECO:0000256" key="4">
    <source>
        <dbReference type="ARBA" id="ARBA00022553"/>
    </source>
</evidence>
<name>A0A1V9XZY5_9ACAR</name>
<evidence type="ECO:0000256" key="8">
    <source>
        <dbReference type="ARBA" id="ARBA00023163"/>
    </source>
</evidence>
<keyword evidence="9" id="KW-0539">Nucleus</keyword>
<dbReference type="InterPro" id="IPR007747">
    <property type="entry name" value="Menin"/>
</dbReference>
<comment type="subcellular location">
    <subcellularLocation>
        <location evidence="1">Nucleus</location>
    </subcellularLocation>
</comment>
<evidence type="ECO:0000256" key="10">
    <source>
        <dbReference type="SAM" id="MobiDB-lite"/>
    </source>
</evidence>
<dbReference type="GO" id="GO:0008285">
    <property type="term" value="P:negative regulation of cell population proliferation"/>
    <property type="evidence" value="ECO:0007669"/>
    <property type="project" value="TreeGrafter"/>
</dbReference>
<dbReference type="GO" id="GO:0006357">
    <property type="term" value="P:regulation of transcription by RNA polymerase II"/>
    <property type="evidence" value="ECO:0007669"/>
    <property type="project" value="TreeGrafter"/>
</dbReference>
<dbReference type="CDD" id="cd14456">
    <property type="entry name" value="Menin"/>
    <property type="match status" value="1"/>
</dbReference>
<feature type="compositionally biased region" description="Polar residues" evidence="10">
    <location>
        <begin position="438"/>
        <end position="447"/>
    </location>
</feature>
<reference evidence="11 12" key="1">
    <citation type="journal article" date="2017" name="Gigascience">
        <title>Draft genome of the honey bee ectoparasitic mite, Tropilaelaps mercedesae, is shaped by the parasitic life history.</title>
        <authorList>
            <person name="Dong X."/>
            <person name="Armstrong S.D."/>
            <person name="Xia D."/>
            <person name="Makepeace B.L."/>
            <person name="Darby A.C."/>
            <person name="Kadowaki T."/>
        </authorList>
    </citation>
    <scope>NUCLEOTIDE SEQUENCE [LARGE SCALE GENOMIC DNA]</scope>
    <source>
        <strain evidence="11">Wuxi-XJTLU</strain>
    </source>
</reference>
<dbReference type="GO" id="GO:0045786">
    <property type="term" value="P:negative regulation of cell cycle"/>
    <property type="evidence" value="ECO:0007669"/>
    <property type="project" value="TreeGrafter"/>
</dbReference>
<dbReference type="Proteomes" id="UP000192247">
    <property type="component" value="Unassembled WGS sequence"/>
</dbReference>
<dbReference type="Pfam" id="PF05053">
    <property type="entry name" value="Menin"/>
    <property type="match status" value="2"/>
</dbReference>
<evidence type="ECO:0000256" key="6">
    <source>
        <dbReference type="ARBA" id="ARBA00023015"/>
    </source>
</evidence>
<dbReference type="InParanoid" id="A0A1V9XZY5"/>
<protein>
    <recommendedName>
        <fullName evidence="2">Menin</fullName>
    </recommendedName>
</protein>
<dbReference type="GO" id="GO:0000785">
    <property type="term" value="C:chromatin"/>
    <property type="evidence" value="ECO:0007669"/>
    <property type="project" value="TreeGrafter"/>
</dbReference>
<evidence type="ECO:0000256" key="1">
    <source>
        <dbReference type="ARBA" id="ARBA00004123"/>
    </source>
</evidence>
<keyword evidence="12" id="KW-1185">Reference proteome</keyword>
<dbReference type="GO" id="GO:0000403">
    <property type="term" value="F:Y-form DNA binding"/>
    <property type="evidence" value="ECO:0007669"/>
    <property type="project" value="TreeGrafter"/>
</dbReference>
<dbReference type="GO" id="GO:0000976">
    <property type="term" value="F:transcription cis-regulatory region binding"/>
    <property type="evidence" value="ECO:0007669"/>
    <property type="project" value="TreeGrafter"/>
</dbReference>
<dbReference type="SUPFAM" id="SSF48452">
    <property type="entry name" value="TPR-like"/>
    <property type="match status" value="1"/>
</dbReference>
<dbReference type="AlphaFoldDB" id="A0A1V9XZY5"/>
<evidence type="ECO:0000313" key="11">
    <source>
        <dbReference type="EMBL" id="OQR78928.1"/>
    </source>
</evidence>